<reference evidence="1" key="1">
    <citation type="submission" date="2020-10" db="EMBL/GenBank/DDBJ databases">
        <authorList>
            <person name="Gilroy R."/>
        </authorList>
    </citation>
    <scope>NUCLEOTIDE SEQUENCE</scope>
    <source>
        <strain evidence="1">CHK190-19873</strain>
    </source>
</reference>
<gene>
    <name evidence="1" type="ORF">IAB44_02630</name>
</gene>
<sequence>MKETKINLNSLENVGNIQTNLLPDGCVLSAFNQNVSFHAFDQPINAFVKLPGRYKLPLQIDLAVNVSVPGFYFLLGQGHLSFATRQDNRSIGDILNPDCKKPRSFYNSVALNRNTHVRIIYGLKFMQIVIDEETRYFSKRESYMRAHDFSEKNANGFEIMLAPGKLSRILIKEISVIEYPEDPPAIPIENEIRSARLSLTKGVKPNFEECISALSDEIKQELLSLNDFLMSQKDLKIKRKIEGDHSGCKITYTSSLGFSYALLISDELLDHFFWWYMVSNYKYNGQYMGRKNDFTNEMLNLADHLSPETAFRLVRCFNPCVSCTNGCKARTAYEFRGEKFTTCHGKLCFGMDLQAFPDIRFLFDVLRQVLAQNLAYSS</sequence>
<protein>
    <submittedName>
        <fullName evidence="1">Uncharacterized protein</fullName>
    </submittedName>
</protein>
<organism evidence="1 2">
    <name type="scientific">Candidatus Limivivens intestinipullorum</name>
    <dbReference type="NCBI Taxonomy" id="2840858"/>
    <lineage>
        <taxon>Bacteria</taxon>
        <taxon>Bacillati</taxon>
        <taxon>Bacillota</taxon>
        <taxon>Clostridia</taxon>
        <taxon>Lachnospirales</taxon>
        <taxon>Lachnospiraceae</taxon>
        <taxon>Lachnospiraceae incertae sedis</taxon>
        <taxon>Candidatus Limivivens</taxon>
    </lineage>
</organism>
<proteinExistence type="predicted"/>
<evidence type="ECO:0000313" key="2">
    <source>
        <dbReference type="Proteomes" id="UP000823935"/>
    </source>
</evidence>
<name>A0A9D1ERJ2_9FIRM</name>
<dbReference type="Proteomes" id="UP000823935">
    <property type="component" value="Unassembled WGS sequence"/>
</dbReference>
<accession>A0A9D1ERJ2</accession>
<comment type="caution">
    <text evidence="1">The sequence shown here is derived from an EMBL/GenBank/DDBJ whole genome shotgun (WGS) entry which is preliminary data.</text>
</comment>
<reference evidence="1" key="2">
    <citation type="journal article" date="2021" name="PeerJ">
        <title>Extensive microbial diversity within the chicken gut microbiome revealed by metagenomics and culture.</title>
        <authorList>
            <person name="Gilroy R."/>
            <person name="Ravi A."/>
            <person name="Getino M."/>
            <person name="Pursley I."/>
            <person name="Horton D.L."/>
            <person name="Alikhan N.F."/>
            <person name="Baker D."/>
            <person name="Gharbi K."/>
            <person name="Hall N."/>
            <person name="Watson M."/>
            <person name="Adriaenssens E.M."/>
            <person name="Foster-Nyarko E."/>
            <person name="Jarju S."/>
            <person name="Secka A."/>
            <person name="Antonio M."/>
            <person name="Oren A."/>
            <person name="Chaudhuri R.R."/>
            <person name="La Ragione R."/>
            <person name="Hildebrand F."/>
            <person name="Pallen M.J."/>
        </authorList>
    </citation>
    <scope>NUCLEOTIDE SEQUENCE</scope>
    <source>
        <strain evidence="1">CHK190-19873</strain>
    </source>
</reference>
<evidence type="ECO:0000313" key="1">
    <source>
        <dbReference type="EMBL" id="HIS30431.1"/>
    </source>
</evidence>
<dbReference type="EMBL" id="DVIQ01000015">
    <property type="protein sequence ID" value="HIS30431.1"/>
    <property type="molecule type" value="Genomic_DNA"/>
</dbReference>
<dbReference type="AlphaFoldDB" id="A0A9D1ERJ2"/>